<gene>
    <name evidence="1" type="ORF">SGN30_27805</name>
</gene>
<dbReference type="Gene3D" id="1.10.10.10">
    <property type="entry name" value="Winged helix-like DNA-binding domain superfamily/Winged helix DNA-binding domain"/>
    <property type="match status" value="1"/>
</dbReference>
<name>A0AAJ2VBD9_DELAC</name>
<dbReference type="EMBL" id="JAWWMZ010000016">
    <property type="protein sequence ID" value="MDX4957240.1"/>
    <property type="molecule type" value="Genomic_DNA"/>
</dbReference>
<comment type="caution">
    <text evidence="1">The sequence shown here is derived from an EMBL/GenBank/DDBJ whole genome shotgun (WGS) entry which is preliminary data.</text>
</comment>
<reference evidence="1" key="1">
    <citation type="submission" date="2023-11" db="EMBL/GenBank/DDBJ databases">
        <title>Identification and selenium tolerance of Delftia acidovorans R3-25.</title>
        <authorList>
            <person name="Zhang S."/>
            <person name="Liu Y."/>
            <person name="Guo Y."/>
        </authorList>
    </citation>
    <scope>NUCLEOTIDE SEQUENCE</scope>
    <source>
        <strain evidence="1">R3-25</strain>
    </source>
</reference>
<protein>
    <submittedName>
        <fullName evidence="1">Uncharacterized protein</fullName>
    </submittedName>
</protein>
<sequence>MLMKAYVDYNLVKAEHEEIHVRLQNWARWVRGGNTALSHPMWRFFKEKEASESVPLDHIPINSLDAHTLEKLVVDLPEKNRHAVRWWYVYANNPRKAAKLLGVTMDALNELVHDARTMLKNRAKPVAIRK</sequence>
<dbReference type="Proteomes" id="UP001287445">
    <property type="component" value="Unassembled WGS sequence"/>
</dbReference>
<dbReference type="InterPro" id="IPR036388">
    <property type="entry name" value="WH-like_DNA-bd_sf"/>
</dbReference>
<evidence type="ECO:0000313" key="1">
    <source>
        <dbReference type="EMBL" id="MDX4957240.1"/>
    </source>
</evidence>
<evidence type="ECO:0000313" key="2">
    <source>
        <dbReference type="Proteomes" id="UP001287445"/>
    </source>
</evidence>
<dbReference type="SUPFAM" id="SSF88659">
    <property type="entry name" value="Sigma3 and sigma4 domains of RNA polymerase sigma factors"/>
    <property type="match status" value="1"/>
</dbReference>
<accession>A0AAJ2VBD9</accession>
<proteinExistence type="predicted"/>
<dbReference type="RefSeq" id="WP_319076706.1">
    <property type="nucleotide sequence ID" value="NZ_JAWWMZ010000016.1"/>
</dbReference>
<dbReference type="InterPro" id="IPR013324">
    <property type="entry name" value="RNA_pol_sigma_r3/r4-like"/>
</dbReference>
<organism evidence="1 2">
    <name type="scientific">Delftia acidovorans</name>
    <name type="common">Pseudomonas acidovorans</name>
    <name type="synonym">Comamonas acidovorans</name>
    <dbReference type="NCBI Taxonomy" id="80866"/>
    <lineage>
        <taxon>Bacteria</taxon>
        <taxon>Pseudomonadati</taxon>
        <taxon>Pseudomonadota</taxon>
        <taxon>Betaproteobacteria</taxon>
        <taxon>Burkholderiales</taxon>
        <taxon>Comamonadaceae</taxon>
        <taxon>Delftia</taxon>
    </lineage>
</organism>
<dbReference type="AlphaFoldDB" id="A0AAJ2VBD9"/>